<dbReference type="InterPro" id="IPR050204">
    <property type="entry name" value="AraC_XylS_family_regulators"/>
</dbReference>
<protein>
    <submittedName>
        <fullName evidence="5">Helix-turn-helix domain-containing protein</fullName>
    </submittedName>
</protein>
<sequence length="277" mass="30725">MEAPRHDTRGIVDPSGLLDHVRFRRHEPAGPLRRYVEWYWLIDWDLPAPYASHVVPHPAVNLTFQWDEDEGPPYAEVTGVALGLYTRKLTGRGRVCGAKFRPGGFRPYAPDDPVSRWTGRALPAREVFPQITGDTARSVVTAADDRDRVAALDAFLLSLPCAPDPQADLAIDLVRRIRTDRTVRRVGDLAHEQGLSMRALQRLFAAWVGVSPKWVVLRYRIHEALEQAGTRDAIDWAALAADLGYADQAHLVRDFTATVGVPPTAYAAEVRAGRAGP</sequence>
<dbReference type="PANTHER" id="PTHR46796">
    <property type="entry name" value="HTH-TYPE TRANSCRIPTIONAL ACTIVATOR RHAS-RELATED"/>
    <property type="match status" value="1"/>
</dbReference>
<proteinExistence type="predicted"/>
<organism evidence="5 6">
    <name type="scientific">Streptomyces indiaensis</name>
    <dbReference type="NCBI Taxonomy" id="284033"/>
    <lineage>
        <taxon>Bacteria</taxon>
        <taxon>Bacillati</taxon>
        <taxon>Actinomycetota</taxon>
        <taxon>Actinomycetes</taxon>
        <taxon>Kitasatosporales</taxon>
        <taxon>Streptomycetaceae</taxon>
        <taxon>Streptomyces</taxon>
    </lineage>
</organism>
<keyword evidence="6" id="KW-1185">Reference proteome</keyword>
<dbReference type="Pfam" id="PF12833">
    <property type="entry name" value="HTH_18"/>
    <property type="match status" value="1"/>
</dbReference>
<name>A0ABN3DA35_9ACTN</name>
<evidence type="ECO:0000313" key="6">
    <source>
        <dbReference type="Proteomes" id="UP001501474"/>
    </source>
</evidence>
<keyword evidence="2" id="KW-0238">DNA-binding</keyword>
<keyword evidence="3" id="KW-0804">Transcription</keyword>
<dbReference type="Gene3D" id="1.10.10.60">
    <property type="entry name" value="Homeodomain-like"/>
    <property type="match status" value="1"/>
</dbReference>
<evidence type="ECO:0000256" key="3">
    <source>
        <dbReference type="ARBA" id="ARBA00023163"/>
    </source>
</evidence>
<keyword evidence="1" id="KW-0805">Transcription regulation</keyword>
<dbReference type="PROSITE" id="PS01124">
    <property type="entry name" value="HTH_ARAC_FAMILY_2"/>
    <property type="match status" value="1"/>
</dbReference>
<comment type="caution">
    <text evidence="5">The sequence shown here is derived from an EMBL/GenBank/DDBJ whole genome shotgun (WGS) entry which is preliminary data.</text>
</comment>
<dbReference type="Proteomes" id="UP001501474">
    <property type="component" value="Unassembled WGS sequence"/>
</dbReference>
<dbReference type="RefSeq" id="WP_234846862.1">
    <property type="nucleotide sequence ID" value="NZ_BAAART010000038.1"/>
</dbReference>
<dbReference type="Pfam" id="PF20240">
    <property type="entry name" value="DUF6597"/>
    <property type="match status" value="1"/>
</dbReference>
<dbReference type="SMART" id="SM00342">
    <property type="entry name" value="HTH_ARAC"/>
    <property type="match status" value="1"/>
</dbReference>
<dbReference type="PANTHER" id="PTHR46796:SF15">
    <property type="entry name" value="BLL1074 PROTEIN"/>
    <property type="match status" value="1"/>
</dbReference>
<gene>
    <name evidence="5" type="ORF">GCM10010104_16330</name>
</gene>
<dbReference type="EMBL" id="BAAART010000038">
    <property type="protein sequence ID" value="GAA2225256.1"/>
    <property type="molecule type" value="Genomic_DNA"/>
</dbReference>
<feature type="domain" description="HTH araC/xylS-type" evidence="4">
    <location>
        <begin position="168"/>
        <end position="269"/>
    </location>
</feature>
<evidence type="ECO:0000256" key="1">
    <source>
        <dbReference type="ARBA" id="ARBA00023015"/>
    </source>
</evidence>
<reference evidence="5 6" key="1">
    <citation type="journal article" date="2019" name="Int. J. Syst. Evol. Microbiol.">
        <title>The Global Catalogue of Microorganisms (GCM) 10K type strain sequencing project: providing services to taxonomists for standard genome sequencing and annotation.</title>
        <authorList>
            <consortium name="The Broad Institute Genomics Platform"/>
            <consortium name="The Broad Institute Genome Sequencing Center for Infectious Disease"/>
            <person name="Wu L."/>
            <person name="Ma J."/>
        </authorList>
    </citation>
    <scope>NUCLEOTIDE SEQUENCE [LARGE SCALE GENOMIC DNA]</scope>
    <source>
        <strain evidence="5 6">JCM 3053</strain>
    </source>
</reference>
<dbReference type="InterPro" id="IPR046532">
    <property type="entry name" value="DUF6597"/>
</dbReference>
<evidence type="ECO:0000256" key="2">
    <source>
        <dbReference type="ARBA" id="ARBA00023125"/>
    </source>
</evidence>
<evidence type="ECO:0000313" key="5">
    <source>
        <dbReference type="EMBL" id="GAA2225256.1"/>
    </source>
</evidence>
<accession>A0ABN3DA35</accession>
<evidence type="ECO:0000259" key="4">
    <source>
        <dbReference type="PROSITE" id="PS01124"/>
    </source>
</evidence>
<dbReference type="InterPro" id="IPR018060">
    <property type="entry name" value="HTH_AraC"/>
</dbReference>